<comment type="caution">
    <text evidence="2">The sequence shown here is derived from an EMBL/GenBank/DDBJ whole genome shotgun (WGS) entry which is preliminary data.</text>
</comment>
<sequence length="381" mass="41160">MASQTSTATLPVFAPGTHTAMDGRTITFTADDCIDLANSYDPALSEAPFVIGHPKLTAPSYGWAKRLEFRDGLVYAEPHQVNPAFASAFNAGSYKKRSLSIYQPDTPGNPKPGHFYARHVGFLGAVPPGVKGLPDAEFAEFAEGENAPLEFAIPWETELLTDMFRGLRDYLVEKEGAEKADQILPQWRIKSVEELAARAAEDAQISPLAYAEEPNVSTKTNPGTTTPGTATDLAAREADLIAREERIKQQEQQQKDAAAAQRRTDITSFADGLVTAGQLLPRQKNTVVELLVSLANEPISFADGSTTVSKTPEELLRSVLSEKPKLLDFSEKSPEQDNPLDFADVTTVADAAAAYQAEQAKLGRTVSTTDAVNHVKKGTKA</sequence>
<proteinExistence type="predicted"/>
<accession>A0A542D861</accession>
<gene>
    <name evidence="2" type="ORF">FHU10_1253</name>
</gene>
<evidence type="ECO:0000256" key="1">
    <source>
        <dbReference type="SAM" id="Coils"/>
    </source>
</evidence>
<reference evidence="2" key="2">
    <citation type="submission" date="2019-08" db="EMBL/GenBank/DDBJ databases">
        <title>Investigation of anaerobic lignin degradation for improved lignocellulosic biofuels.</title>
        <authorList>
            <person name="Deangelis K.PhD."/>
        </authorList>
    </citation>
    <scope>NUCLEOTIDE SEQUENCE [LARGE SCALE GENOMIC DNA]</scope>
    <source>
        <strain evidence="2">128R</strain>
    </source>
</reference>
<feature type="coiled-coil region" evidence="1">
    <location>
        <begin position="233"/>
        <end position="261"/>
    </location>
</feature>
<name>A0A542D861_SERFO</name>
<dbReference type="AlphaFoldDB" id="A0A542D861"/>
<dbReference type="OrthoDB" id="9816412at2"/>
<reference evidence="2" key="1">
    <citation type="submission" date="2019-06" db="EMBL/GenBank/DDBJ databases">
        <authorList>
            <person name="Deangelis K."/>
            <person name="Huntemann M."/>
            <person name="Clum A."/>
            <person name="Pillay M."/>
            <person name="Palaniappan K."/>
            <person name="Varghese N."/>
            <person name="Mikhailova N."/>
            <person name="Stamatis D."/>
            <person name="Reddy T."/>
            <person name="Daum C."/>
            <person name="Shapiro N."/>
            <person name="Ivanova N."/>
            <person name="Kyrpides N."/>
            <person name="Woyke T."/>
        </authorList>
    </citation>
    <scope>NUCLEOTIDE SEQUENCE [LARGE SCALE GENOMIC DNA]</scope>
    <source>
        <strain evidence="2">128R</strain>
    </source>
</reference>
<evidence type="ECO:0008006" key="3">
    <source>
        <dbReference type="Google" id="ProtNLM"/>
    </source>
</evidence>
<keyword evidence="1" id="KW-0175">Coiled coil</keyword>
<evidence type="ECO:0000313" key="2">
    <source>
        <dbReference type="EMBL" id="TVZ68797.1"/>
    </source>
</evidence>
<protein>
    <recommendedName>
        <fullName evidence="3">Peptidase</fullName>
    </recommendedName>
</protein>
<dbReference type="EMBL" id="VISQ01000001">
    <property type="protein sequence ID" value="TVZ68797.1"/>
    <property type="molecule type" value="Genomic_DNA"/>
</dbReference>
<organism evidence="2">
    <name type="scientific">Serratia fonticola</name>
    <dbReference type="NCBI Taxonomy" id="47917"/>
    <lineage>
        <taxon>Bacteria</taxon>
        <taxon>Pseudomonadati</taxon>
        <taxon>Pseudomonadota</taxon>
        <taxon>Gammaproteobacteria</taxon>
        <taxon>Enterobacterales</taxon>
        <taxon>Yersiniaceae</taxon>
        <taxon>Serratia</taxon>
    </lineage>
</organism>